<evidence type="ECO:0000313" key="2">
    <source>
        <dbReference type="Proteomes" id="UP001595887"/>
    </source>
</evidence>
<accession>A0ABV8REF9</accession>
<evidence type="ECO:0000313" key="1">
    <source>
        <dbReference type="EMBL" id="MFC4291600.1"/>
    </source>
</evidence>
<name>A0ABV8REF9_9SPHN</name>
<reference evidence="2" key="1">
    <citation type="journal article" date="2019" name="Int. J. Syst. Evol. Microbiol.">
        <title>The Global Catalogue of Microorganisms (GCM) 10K type strain sequencing project: providing services to taxonomists for standard genome sequencing and annotation.</title>
        <authorList>
            <consortium name="The Broad Institute Genomics Platform"/>
            <consortium name="The Broad Institute Genome Sequencing Center for Infectious Disease"/>
            <person name="Wu L."/>
            <person name="Ma J."/>
        </authorList>
    </citation>
    <scope>NUCLEOTIDE SEQUENCE [LARGE SCALE GENOMIC DNA]</scope>
    <source>
        <strain evidence="2">CECT 8531</strain>
    </source>
</reference>
<dbReference type="Proteomes" id="UP001595887">
    <property type="component" value="Unassembled WGS sequence"/>
</dbReference>
<gene>
    <name evidence="1" type="ORF">ACFOWX_04135</name>
</gene>
<sequence length="171" mass="18424">MDQTETAGGEEAPLTALPCTIQDAVYTIAGEKAWEISFTQPKIRPSAASDLLLMVTGSAFVRDFSFEASQGFGGTYLQVTVDDAELGQSMPAEDQPDDPIAFHGFAQNQAGGLVRLPDAPQSGDMAPVAIYIPDVSKYFWYDEKYTDIETGETLDEPVALPQGLFMGSCLK</sequence>
<dbReference type="EMBL" id="JBHSDH010000013">
    <property type="protein sequence ID" value="MFC4291600.1"/>
    <property type="molecule type" value="Genomic_DNA"/>
</dbReference>
<organism evidence="1 2">
    <name type="scientific">Sphingorhabdus arenilitoris</name>
    <dbReference type="NCBI Taxonomy" id="1490041"/>
    <lineage>
        <taxon>Bacteria</taxon>
        <taxon>Pseudomonadati</taxon>
        <taxon>Pseudomonadota</taxon>
        <taxon>Alphaproteobacteria</taxon>
        <taxon>Sphingomonadales</taxon>
        <taxon>Sphingomonadaceae</taxon>
        <taxon>Sphingorhabdus</taxon>
    </lineage>
</organism>
<proteinExistence type="predicted"/>
<comment type="caution">
    <text evidence="1">The sequence shown here is derived from an EMBL/GenBank/DDBJ whole genome shotgun (WGS) entry which is preliminary data.</text>
</comment>
<dbReference type="RefSeq" id="WP_381421610.1">
    <property type="nucleotide sequence ID" value="NZ_JBHSDH010000013.1"/>
</dbReference>
<protein>
    <submittedName>
        <fullName evidence="1">Uncharacterized protein</fullName>
    </submittedName>
</protein>
<keyword evidence="2" id="KW-1185">Reference proteome</keyword>